<accession>A0A940PBF5</accession>
<feature type="domain" description="Mur ligase C-terminal" evidence="15">
    <location>
        <begin position="336"/>
        <end position="461"/>
    </location>
</feature>
<evidence type="ECO:0000256" key="6">
    <source>
        <dbReference type="ARBA" id="ARBA00022741"/>
    </source>
</evidence>
<comment type="pathway">
    <text evidence="1 12 13">Cell wall biogenesis; peptidoglycan biosynthesis.</text>
</comment>
<feature type="binding site" evidence="12">
    <location>
        <position position="180"/>
    </location>
    <ligand>
        <name>UDP-N-acetyl-alpha-D-muramoyl-L-alanyl-D-glutamate</name>
        <dbReference type="ChEBI" id="CHEBI:83900"/>
    </ligand>
</feature>
<feature type="binding site" evidence="12">
    <location>
        <position position="32"/>
    </location>
    <ligand>
        <name>UDP-N-acetyl-alpha-D-muramoyl-L-alanyl-D-glutamate</name>
        <dbReference type="ChEBI" id="CHEBI:83900"/>
    </ligand>
</feature>
<dbReference type="SUPFAM" id="SSF53623">
    <property type="entry name" value="MurD-like peptide ligases, catalytic domain"/>
    <property type="match status" value="1"/>
</dbReference>
<dbReference type="GO" id="GO:0008765">
    <property type="term" value="F:UDP-N-acetylmuramoylalanyl-D-glutamate-2,6-diaminopimelate ligase activity"/>
    <property type="evidence" value="ECO:0007669"/>
    <property type="project" value="UniProtKB-UniRule"/>
</dbReference>
<dbReference type="GO" id="GO:0000287">
    <property type="term" value="F:magnesium ion binding"/>
    <property type="evidence" value="ECO:0007669"/>
    <property type="project" value="UniProtKB-UniRule"/>
</dbReference>
<dbReference type="InterPro" id="IPR018109">
    <property type="entry name" value="Folylpolyglutamate_synth_CS"/>
</dbReference>
<evidence type="ECO:0000256" key="7">
    <source>
        <dbReference type="ARBA" id="ARBA00022840"/>
    </source>
</evidence>
<evidence type="ECO:0000256" key="11">
    <source>
        <dbReference type="ARBA" id="ARBA00023316"/>
    </source>
</evidence>
<dbReference type="GO" id="GO:0051301">
    <property type="term" value="P:cell division"/>
    <property type="evidence" value="ECO:0007669"/>
    <property type="project" value="UniProtKB-KW"/>
</dbReference>
<keyword evidence="9 12" id="KW-0573">Peptidoglycan synthesis</keyword>
<comment type="PTM">
    <text evidence="12">Carboxylation is probably crucial for Mg(2+) binding and, consequently, for the gamma-phosphate positioning of ATP.</text>
</comment>
<evidence type="ECO:0000256" key="3">
    <source>
        <dbReference type="ARBA" id="ARBA00022490"/>
    </source>
</evidence>
<dbReference type="PROSITE" id="PS01011">
    <property type="entry name" value="FOLYLPOLYGLU_SYNT_1"/>
    <property type="match status" value="1"/>
</dbReference>
<dbReference type="Proteomes" id="UP000674938">
    <property type="component" value="Unassembled WGS sequence"/>
</dbReference>
<evidence type="ECO:0000256" key="10">
    <source>
        <dbReference type="ARBA" id="ARBA00023306"/>
    </source>
</evidence>
<feature type="binding site" evidence="12">
    <location>
        <position position="152"/>
    </location>
    <ligand>
        <name>UDP-N-acetyl-alpha-D-muramoyl-L-alanyl-D-glutamate</name>
        <dbReference type="ChEBI" id="CHEBI:83900"/>
    </ligand>
</feature>
<dbReference type="GO" id="GO:0004326">
    <property type="term" value="F:tetrahydrofolylpolyglutamate synthase activity"/>
    <property type="evidence" value="ECO:0007669"/>
    <property type="project" value="InterPro"/>
</dbReference>
<dbReference type="GO" id="GO:0005737">
    <property type="term" value="C:cytoplasm"/>
    <property type="evidence" value="ECO:0007669"/>
    <property type="project" value="UniProtKB-SubCell"/>
</dbReference>
<dbReference type="GO" id="GO:0071555">
    <property type="term" value="P:cell wall organization"/>
    <property type="evidence" value="ECO:0007669"/>
    <property type="project" value="UniProtKB-KW"/>
</dbReference>
<protein>
    <recommendedName>
        <fullName evidence="12">UDP-N-acetylmuramoyl-L-alanyl-D-glutamate--2,6-diaminopimelate ligase</fullName>
        <ecNumber evidence="12">6.3.2.13</ecNumber>
    </recommendedName>
    <alternativeName>
        <fullName evidence="12">Meso-A2pm-adding enzyme</fullName>
    </alternativeName>
    <alternativeName>
        <fullName evidence="12">Meso-diaminopimelate-adding enzyme</fullName>
    </alternativeName>
    <alternativeName>
        <fullName evidence="12">UDP-MurNAc-L-Ala-D-Glu:meso-diaminopimelate ligase</fullName>
    </alternativeName>
    <alternativeName>
        <fullName evidence="12">UDP-MurNAc-tripeptide synthetase</fullName>
    </alternativeName>
    <alternativeName>
        <fullName evidence="12">UDP-N-acetylmuramyl-tripeptide synthetase</fullName>
    </alternativeName>
</protein>
<keyword evidence="6 12" id="KW-0547">Nucleotide-binding</keyword>
<evidence type="ECO:0000256" key="9">
    <source>
        <dbReference type="ARBA" id="ARBA00022984"/>
    </source>
</evidence>
<dbReference type="GO" id="GO:0008360">
    <property type="term" value="P:regulation of cell shape"/>
    <property type="evidence" value="ECO:0007669"/>
    <property type="project" value="UniProtKB-KW"/>
</dbReference>
<keyword evidence="3 12" id="KW-0963">Cytoplasm</keyword>
<dbReference type="PANTHER" id="PTHR23135:SF4">
    <property type="entry name" value="UDP-N-ACETYLMURAMOYL-L-ALANYL-D-GLUTAMATE--2,6-DIAMINOPIMELATE LIGASE MURE HOMOLOG, CHLOROPLASTIC"/>
    <property type="match status" value="1"/>
</dbReference>
<organism evidence="17 18">
    <name type="scientific">Vagococcus allomyrinae</name>
    <dbReference type="NCBI Taxonomy" id="2794353"/>
    <lineage>
        <taxon>Bacteria</taxon>
        <taxon>Bacillati</taxon>
        <taxon>Bacillota</taxon>
        <taxon>Bacilli</taxon>
        <taxon>Lactobacillales</taxon>
        <taxon>Enterococcaceae</taxon>
        <taxon>Vagococcus</taxon>
    </lineage>
</organism>
<dbReference type="NCBIfam" id="TIGR01085">
    <property type="entry name" value="murE"/>
    <property type="match status" value="1"/>
</dbReference>
<keyword evidence="10 12" id="KW-0131">Cell cycle</keyword>
<feature type="binding site" evidence="12">
    <location>
        <position position="463"/>
    </location>
    <ligand>
        <name>meso-2,6-diaminopimelate</name>
        <dbReference type="ChEBI" id="CHEBI:57791"/>
    </ligand>
</feature>
<evidence type="ECO:0000313" key="18">
    <source>
        <dbReference type="Proteomes" id="UP000674938"/>
    </source>
</evidence>
<keyword evidence="11 12" id="KW-0961">Cell wall biogenesis/degradation</keyword>
<dbReference type="SUPFAM" id="SSF63418">
    <property type="entry name" value="MurE/MurF N-terminal domain"/>
    <property type="match status" value="1"/>
</dbReference>
<keyword evidence="5 12" id="KW-0132">Cell division</keyword>
<dbReference type="NCBIfam" id="NF001124">
    <property type="entry name" value="PRK00139.1-2"/>
    <property type="match status" value="1"/>
</dbReference>
<dbReference type="SUPFAM" id="SSF53244">
    <property type="entry name" value="MurD-like peptide ligases, peptide-binding domain"/>
    <property type="match status" value="1"/>
</dbReference>
<dbReference type="Gene3D" id="3.40.1190.10">
    <property type="entry name" value="Mur-like, catalytic domain"/>
    <property type="match status" value="1"/>
</dbReference>
<dbReference type="NCBIfam" id="NF001126">
    <property type="entry name" value="PRK00139.1-4"/>
    <property type="match status" value="1"/>
</dbReference>
<feature type="domain" description="Mur ligase central" evidence="16">
    <location>
        <begin position="109"/>
        <end position="313"/>
    </location>
</feature>
<dbReference type="Gene3D" id="3.40.1390.10">
    <property type="entry name" value="MurE/MurF, N-terminal domain"/>
    <property type="match status" value="1"/>
</dbReference>
<evidence type="ECO:0000256" key="8">
    <source>
        <dbReference type="ARBA" id="ARBA00022960"/>
    </source>
</evidence>
<dbReference type="Pfam" id="PF01225">
    <property type="entry name" value="Mur_ligase"/>
    <property type="match status" value="1"/>
</dbReference>
<comment type="catalytic activity">
    <reaction evidence="12">
        <text>UDP-N-acetyl-alpha-D-muramoyl-L-alanyl-D-glutamate + meso-2,6-diaminopimelate + ATP = UDP-N-acetyl-alpha-D-muramoyl-L-alanyl-gamma-D-glutamyl-meso-2,6-diaminopimelate + ADP + phosphate + H(+)</text>
        <dbReference type="Rhea" id="RHEA:23676"/>
        <dbReference type="ChEBI" id="CHEBI:15378"/>
        <dbReference type="ChEBI" id="CHEBI:30616"/>
        <dbReference type="ChEBI" id="CHEBI:43474"/>
        <dbReference type="ChEBI" id="CHEBI:57791"/>
        <dbReference type="ChEBI" id="CHEBI:83900"/>
        <dbReference type="ChEBI" id="CHEBI:83905"/>
        <dbReference type="ChEBI" id="CHEBI:456216"/>
        <dbReference type="EC" id="6.3.2.13"/>
    </reaction>
</comment>
<comment type="caution">
    <text evidence="12">Lacks conserved residue(s) required for the propagation of feature annotation.</text>
</comment>
<feature type="binding site" evidence="12">
    <location>
        <begin position="111"/>
        <end position="117"/>
    </location>
    <ligand>
        <name>ATP</name>
        <dbReference type="ChEBI" id="CHEBI:30616"/>
    </ligand>
</feature>
<proteinExistence type="inferred from homology"/>
<dbReference type="EMBL" id="JAEEGA010000001">
    <property type="protein sequence ID" value="MBP1039623.1"/>
    <property type="molecule type" value="Genomic_DNA"/>
</dbReference>
<keyword evidence="12" id="KW-0460">Magnesium</keyword>
<feature type="domain" description="Mur ligase N-terminal catalytic" evidence="14">
    <location>
        <begin position="25"/>
        <end position="97"/>
    </location>
</feature>
<keyword evidence="18" id="KW-1185">Reference proteome</keyword>
<comment type="cofactor">
    <cofactor evidence="12">
        <name>Mg(2+)</name>
        <dbReference type="ChEBI" id="CHEBI:18420"/>
    </cofactor>
</comment>
<dbReference type="InterPro" id="IPR013221">
    <property type="entry name" value="Mur_ligase_cen"/>
</dbReference>
<gene>
    <name evidence="12" type="primary">murE</name>
    <name evidence="17" type="ORF">I6N95_01250</name>
</gene>
<dbReference type="GO" id="GO:0005524">
    <property type="term" value="F:ATP binding"/>
    <property type="evidence" value="ECO:0007669"/>
    <property type="project" value="UniProtKB-UniRule"/>
</dbReference>
<dbReference type="HAMAP" id="MF_00208">
    <property type="entry name" value="MurE"/>
    <property type="match status" value="1"/>
</dbReference>
<evidence type="ECO:0000256" key="4">
    <source>
        <dbReference type="ARBA" id="ARBA00022598"/>
    </source>
</evidence>
<dbReference type="InterPro" id="IPR035911">
    <property type="entry name" value="MurE/MurF_N"/>
</dbReference>
<comment type="subcellular location">
    <subcellularLocation>
        <location evidence="12 13">Cytoplasm</location>
    </subcellularLocation>
</comment>
<dbReference type="InterPro" id="IPR036565">
    <property type="entry name" value="Mur-like_cat_sf"/>
</dbReference>
<feature type="binding site" evidence="12">
    <location>
        <position position="385"/>
    </location>
    <ligand>
        <name>meso-2,6-diaminopimelate</name>
        <dbReference type="ChEBI" id="CHEBI:57791"/>
    </ligand>
</feature>
<dbReference type="GO" id="GO:0009252">
    <property type="term" value="P:peptidoglycan biosynthetic process"/>
    <property type="evidence" value="ECO:0007669"/>
    <property type="project" value="UniProtKB-UniRule"/>
</dbReference>
<feature type="binding site" evidence="12">
    <location>
        <position position="186"/>
    </location>
    <ligand>
        <name>UDP-N-acetyl-alpha-D-muramoyl-L-alanyl-D-glutamate</name>
        <dbReference type="ChEBI" id="CHEBI:83900"/>
    </ligand>
</feature>
<dbReference type="Pfam" id="PF08245">
    <property type="entry name" value="Mur_ligase_M"/>
    <property type="match status" value="1"/>
</dbReference>
<evidence type="ECO:0000256" key="1">
    <source>
        <dbReference type="ARBA" id="ARBA00004752"/>
    </source>
</evidence>
<keyword evidence="7 12" id="KW-0067">ATP-binding</keyword>
<feature type="binding site" evidence="12">
    <location>
        <begin position="153"/>
        <end position="154"/>
    </location>
    <ligand>
        <name>UDP-N-acetyl-alpha-D-muramoyl-L-alanyl-D-glutamate</name>
        <dbReference type="ChEBI" id="CHEBI:83900"/>
    </ligand>
</feature>
<evidence type="ECO:0000259" key="14">
    <source>
        <dbReference type="Pfam" id="PF01225"/>
    </source>
</evidence>
<dbReference type="InterPro" id="IPR036615">
    <property type="entry name" value="Mur_ligase_C_dom_sf"/>
</dbReference>
<sequence length="491" mass="54172">MKLKDVLRYCFLLESVNESYLNKDITTITQDTRQVTKGSLFIAIEGANFDGHSLIQEALEKGATAVVVERRPNDQTMPYVLVPDTKKALAEIANAFYGNPSETLNVVGVTGTNGKTTITHLVDQIVDLLGHKAGIIGTMYNKIDDQVLPTINTTPDSITIQKLLQQMNRAGVSVSALEVSSHGLAQGRTWGIDFDIAVFTNLTQDHLDFHGSMEEYFLAKSLLFSQLGNSYTGKRKLAVINQDDSYGRKLSQMTSANVLTYGCEGQGDLQARRIRIDSTGTSFNLCFQEVSYEVQTMLIGEFNVYNLLAAIGVTIGLGYNFEEVLEVIPAIKPVMGRFQLVANAKKVAAIVDYAHTPDGLENVLETAQEIATKKIFCVVGCGGDRDKTKRPLMAEIALKYATTAIFTTDNPRREEPMSIVEDMIAGTHQDNYMIELDRKKAIQLAMDLAEEGDLVLVAGKGHETYQITGEKTIHFDDSEIISEYQPSIEVR</sequence>
<dbReference type="AlphaFoldDB" id="A0A940PBF5"/>
<evidence type="ECO:0000256" key="5">
    <source>
        <dbReference type="ARBA" id="ARBA00022618"/>
    </source>
</evidence>
<name>A0A940PBF5_9ENTE</name>
<feature type="binding site" evidence="12">
    <location>
        <begin position="409"/>
        <end position="412"/>
    </location>
    <ligand>
        <name>meso-2,6-diaminopimelate</name>
        <dbReference type="ChEBI" id="CHEBI:57791"/>
    </ligand>
</feature>
<reference evidence="17" key="1">
    <citation type="submission" date="2020-12" db="EMBL/GenBank/DDBJ databases">
        <title>Vagococcus allomyrinae sp. nov. and Enterococcus lavae sp. nov., isolated from the larvae of Allomyrina dichotoma.</title>
        <authorList>
            <person name="Lee S.D."/>
        </authorList>
    </citation>
    <scope>NUCLEOTIDE SEQUENCE</scope>
    <source>
        <strain evidence="17">BWB3-3</strain>
    </source>
</reference>
<evidence type="ECO:0000256" key="2">
    <source>
        <dbReference type="ARBA" id="ARBA00005898"/>
    </source>
</evidence>
<comment type="similarity">
    <text evidence="2 12">Belongs to the MurCDEF family. MurE subfamily.</text>
</comment>
<dbReference type="Gene3D" id="3.90.190.20">
    <property type="entry name" value="Mur ligase, C-terminal domain"/>
    <property type="match status" value="1"/>
</dbReference>
<feature type="binding site" evidence="12">
    <location>
        <position position="459"/>
    </location>
    <ligand>
        <name>meso-2,6-diaminopimelate</name>
        <dbReference type="ChEBI" id="CHEBI:57791"/>
    </ligand>
</feature>
<keyword evidence="4 12" id="KW-0436">Ligase</keyword>
<dbReference type="InterPro" id="IPR004101">
    <property type="entry name" value="Mur_ligase_C"/>
</dbReference>
<evidence type="ECO:0000259" key="15">
    <source>
        <dbReference type="Pfam" id="PF02875"/>
    </source>
</evidence>
<dbReference type="Pfam" id="PF02875">
    <property type="entry name" value="Mur_ligase_C"/>
    <property type="match status" value="1"/>
</dbReference>
<dbReference type="PANTHER" id="PTHR23135">
    <property type="entry name" value="MUR LIGASE FAMILY MEMBER"/>
    <property type="match status" value="1"/>
</dbReference>
<evidence type="ECO:0000256" key="13">
    <source>
        <dbReference type="RuleBase" id="RU004135"/>
    </source>
</evidence>
<comment type="caution">
    <text evidence="17">The sequence shown here is derived from an EMBL/GenBank/DDBJ whole genome shotgun (WGS) entry which is preliminary data.</text>
</comment>
<dbReference type="InterPro" id="IPR005761">
    <property type="entry name" value="UDP-N-AcMur-Glu-dNH2Pim_ligase"/>
</dbReference>
<dbReference type="InterPro" id="IPR000713">
    <property type="entry name" value="Mur_ligase_N"/>
</dbReference>
<evidence type="ECO:0000259" key="16">
    <source>
        <dbReference type="Pfam" id="PF08245"/>
    </source>
</evidence>
<evidence type="ECO:0000313" key="17">
    <source>
        <dbReference type="EMBL" id="MBP1039623.1"/>
    </source>
</evidence>
<keyword evidence="8 12" id="KW-0133">Cell shape</keyword>
<feature type="short sequence motif" description="Meso-diaminopimelate recognition motif" evidence="12">
    <location>
        <begin position="409"/>
        <end position="412"/>
    </location>
</feature>
<dbReference type="EC" id="6.3.2.13" evidence="12"/>
<dbReference type="RefSeq" id="WP_209524519.1">
    <property type="nucleotide sequence ID" value="NZ_JAEEGA010000001.1"/>
</dbReference>
<feature type="modified residue" description="N6-carboxylysine" evidence="12">
    <location>
        <position position="220"/>
    </location>
</feature>
<evidence type="ECO:0000256" key="12">
    <source>
        <dbReference type="HAMAP-Rule" id="MF_00208"/>
    </source>
</evidence>
<comment type="function">
    <text evidence="12">Catalyzes the addition of meso-diaminopimelic acid to the nucleotide precursor UDP-N-acetylmuramoyl-L-alanyl-D-glutamate (UMAG) in the biosynthesis of bacterial cell-wall peptidoglycan.</text>
</comment>
<feature type="binding site" evidence="12">
    <location>
        <position position="188"/>
    </location>
    <ligand>
        <name>UDP-N-acetyl-alpha-D-muramoyl-L-alanyl-D-glutamate</name>
        <dbReference type="ChEBI" id="CHEBI:83900"/>
    </ligand>
</feature>